<evidence type="ECO:0000313" key="2">
    <source>
        <dbReference type="EMBL" id="GGI56735.1"/>
    </source>
</evidence>
<dbReference type="SMART" id="SM01034">
    <property type="entry name" value="BLUF"/>
    <property type="match status" value="1"/>
</dbReference>
<comment type="caution">
    <text evidence="2">The sequence shown here is derived from an EMBL/GenBank/DDBJ whole genome shotgun (WGS) entry which is preliminary data.</text>
</comment>
<dbReference type="InterPro" id="IPR007024">
    <property type="entry name" value="BLUF_domain"/>
</dbReference>
<proteinExistence type="predicted"/>
<gene>
    <name evidence="2" type="ORF">GCM10011444_10440</name>
</gene>
<feature type="domain" description="BLUF" evidence="1">
    <location>
        <begin position="1"/>
        <end position="92"/>
    </location>
</feature>
<dbReference type="EMBL" id="BMDQ01000001">
    <property type="protein sequence ID" value="GGI56735.1"/>
    <property type="molecule type" value="Genomic_DNA"/>
</dbReference>
<dbReference type="Gene3D" id="3.30.70.100">
    <property type="match status" value="1"/>
</dbReference>
<reference evidence="3" key="1">
    <citation type="journal article" date="2019" name="Int. J. Syst. Evol. Microbiol.">
        <title>The Global Catalogue of Microorganisms (GCM) 10K type strain sequencing project: providing services to taxonomists for standard genome sequencing and annotation.</title>
        <authorList>
            <consortium name="The Broad Institute Genomics Platform"/>
            <consortium name="The Broad Institute Genome Sequencing Center for Infectious Disease"/>
            <person name="Wu L."/>
            <person name="Ma J."/>
        </authorList>
    </citation>
    <scope>NUCLEOTIDE SEQUENCE [LARGE SCALE GENOMIC DNA]</scope>
    <source>
        <strain evidence="3">CCM 8681</strain>
    </source>
</reference>
<sequence>MKAICYISNFSKDLDKKSIDNLVYDVNKKNKIHDVTGLLIIKNKHFFQILEGEEEKTNHLYKKIKTDSRHTGVIKLLDTKIEGRLFKDYNSGEFEVFQKFSDMKKLYLYFNWIKNADYLPADEIIKLTTNFLNNNK</sequence>
<evidence type="ECO:0000313" key="3">
    <source>
        <dbReference type="Proteomes" id="UP000624701"/>
    </source>
</evidence>
<dbReference type="Pfam" id="PF04940">
    <property type="entry name" value="BLUF"/>
    <property type="match status" value="1"/>
</dbReference>
<dbReference type="InterPro" id="IPR036046">
    <property type="entry name" value="Acylphosphatase-like_dom_sf"/>
</dbReference>
<name>A0ABQ2BXY2_9FLAO</name>
<keyword evidence="3" id="KW-1185">Reference proteome</keyword>
<protein>
    <recommendedName>
        <fullName evidence="1">BLUF domain-containing protein</fullName>
    </recommendedName>
</protein>
<dbReference type="RefSeq" id="WP_188373634.1">
    <property type="nucleotide sequence ID" value="NZ_BMDQ01000001.1"/>
</dbReference>
<evidence type="ECO:0000259" key="1">
    <source>
        <dbReference type="PROSITE" id="PS50925"/>
    </source>
</evidence>
<organism evidence="2 3">
    <name type="scientific">Winogradskyella haliclonae</name>
    <dbReference type="NCBI Taxonomy" id="2048558"/>
    <lineage>
        <taxon>Bacteria</taxon>
        <taxon>Pseudomonadati</taxon>
        <taxon>Bacteroidota</taxon>
        <taxon>Flavobacteriia</taxon>
        <taxon>Flavobacteriales</taxon>
        <taxon>Flavobacteriaceae</taxon>
        <taxon>Winogradskyella</taxon>
    </lineage>
</organism>
<dbReference type="Proteomes" id="UP000624701">
    <property type="component" value="Unassembled WGS sequence"/>
</dbReference>
<dbReference type="PROSITE" id="PS50925">
    <property type="entry name" value="BLUF"/>
    <property type="match status" value="1"/>
</dbReference>
<accession>A0ABQ2BXY2</accession>
<dbReference type="SUPFAM" id="SSF54975">
    <property type="entry name" value="Acylphosphatase/BLUF domain-like"/>
    <property type="match status" value="1"/>
</dbReference>